<organism evidence="1 2">
    <name type="scientific">Laccaria amethystina LaAM-08-1</name>
    <dbReference type="NCBI Taxonomy" id="1095629"/>
    <lineage>
        <taxon>Eukaryota</taxon>
        <taxon>Fungi</taxon>
        <taxon>Dikarya</taxon>
        <taxon>Basidiomycota</taxon>
        <taxon>Agaricomycotina</taxon>
        <taxon>Agaricomycetes</taxon>
        <taxon>Agaricomycetidae</taxon>
        <taxon>Agaricales</taxon>
        <taxon>Agaricineae</taxon>
        <taxon>Hydnangiaceae</taxon>
        <taxon>Laccaria</taxon>
    </lineage>
</organism>
<accession>A0A0C9WTB7</accession>
<reference evidence="2" key="2">
    <citation type="submission" date="2015-01" db="EMBL/GenBank/DDBJ databases">
        <title>Evolutionary Origins and Diversification of the Mycorrhizal Mutualists.</title>
        <authorList>
            <consortium name="DOE Joint Genome Institute"/>
            <consortium name="Mycorrhizal Genomics Consortium"/>
            <person name="Kohler A."/>
            <person name="Kuo A."/>
            <person name="Nagy L.G."/>
            <person name="Floudas D."/>
            <person name="Copeland A."/>
            <person name="Barry K.W."/>
            <person name="Cichocki N."/>
            <person name="Veneault-Fourrey C."/>
            <person name="LaButti K."/>
            <person name="Lindquist E.A."/>
            <person name="Lipzen A."/>
            <person name="Lundell T."/>
            <person name="Morin E."/>
            <person name="Murat C."/>
            <person name="Riley R."/>
            <person name="Ohm R."/>
            <person name="Sun H."/>
            <person name="Tunlid A."/>
            <person name="Henrissat B."/>
            <person name="Grigoriev I.V."/>
            <person name="Hibbett D.S."/>
            <person name="Martin F."/>
        </authorList>
    </citation>
    <scope>NUCLEOTIDE SEQUENCE [LARGE SCALE GENOMIC DNA]</scope>
    <source>
        <strain evidence="2">LaAM-08-1</strain>
    </source>
</reference>
<dbReference type="HOGENOM" id="CLU_858063_0_0_1"/>
<dbReference type="OrthoDB" id="10256233at2759"/>
<reference evidence="1 2" key="1">
    <citation type="submission" date="2014-04" db="EMBL/GenBank/DDBJ databases">
        <authorList>
            <consortium name="DOE Joint Genome Institute"/>
            <person name="Kuo A."/>
            <person name="Kohler A."/>
            <person name="Nagy L.G."/>
            <person name="Floudas D."/>
            <person name="Copeland A."/>
            <person name="Barry K.W."/>
            <person name="Cichocki N."/>
            <person name="Veneault-Fourrey C."/>
            <person name="LaButti K."/>
            <person name="Lindquist E.A."/>
            <person name="Lipzen A."/>
            <person name="Lundell T."/>
            <person name="Morin E."/>
            <person name="Murat C."/>
            <person name="Sun H."/>
            <person name="Tunlid A."/>
            <person name="Henrissat B."/>
            <person name="Grigoriev I.V."/>
            <person name="Hibbett D.S."/>
            <person name="Martin F."/>
            <person name="Nordberg H.P."/>
            <person name="Cantor M.N."/>
            <person name="Hua S.X."/>
        </authorList>
    </citation>
    <scope>NUCLEOTIDE SEQUENCE [LARGE SCALE GENOMIC DNA]</scope>
    <source>
        <strain evidence="1 2">LaAM-08-1</strain>
    </source>
</reference>
<dbReference type="AlphaFoldDB" id="A0A0C9WTB7"/>
<evidence type="ECO:0000313" key="2">
    <source>
        <dbReference type="Proteomes" id="UP000054477"/>
    </source>
</evidence>
<keyword evidence="2" id="KW-1185">Reference proteome</keyword>
<dbReference type="Proteomes" id="UP000054477">
    <property type="component" value="Unassembled WGS sequence"/>
</dbReference>
<name>A0A0C9WTB7_9AGAR</name>
<dbReference type="STRING" id="1095629.A0A0C9WTB7"/>
<sequence length="324" mass="36876">MEASQRVVRVHLIPHPSAEILGPLFQNLKQAAAEEPRVQQAQAYSPRTLILAPTHKLSCQLSGFAKSLLYNAKLRVLCASKANAKNMKERGEIASKMAAQFETMVRRLMGMVRGRGWDRKEGEEEENEEEGGRRQGGREIRWLGLASGGVNLTWVWRVWSGLSLMKLMFSLIPNSKQRLEHSCPTSGLLVNILSMPISYPFSLVLTSATIPTAYLENGHPSLIRFASPWLQQLPQTLRTEYVSRTEVDKFVDIERRIRRVWVNDSLTFHRQAGHLSKAAFYDHVVISSGRRRQRACHRLQLREGSRICWKQLSKTTARHGGPWN</sequence>
<dbReference type="InterPro" id="IPR027417">
    <property type="entry name" value="P-loop_NTPase"/>
</dbReference>
<proteinExistence type="predicted"/>
<dbReference type="EMBL" id="KN838765">
    <property type="protein sequence ID" value="KIJ95160.1"/>
    <property type="molecule type" value="Genomic_DNA"/>
</dbReference>
<gene>
    <name evidence="1" type="ORF">K443DRAFT_124936</name>
</gene>
<dbReference type="Gene3D" id="3.40.50.300">
    <property type="entry name" value="P-loop containing nucleotide triphosphate hydrolases"/>
    <property type="match status" value="1"/>
</dbReference>
<protein>
    <submittedName>
        <fullName evidence="1">Uncharacterized protein</fullName>
    </submittedName>
</protein>
<evidence type="ECO:0000313" key="1">
    <source>
        <dbReference type="EMBL" id="KIJ95160.1"/>
    </source>
</evidence>